<dbReference type="GO" id="GO:0006438">
    <property type="term" value="P:valyl-tRNA aminoacylation"/>
    <property type="evidence" value="ECO:0007669"/>
    <property type="project" value="InterPro"/>
</dbReference>
<dbReference type="GO" id="GO:0004832">
    <property type="term" value="F:valine-tRNA ligase activity"/>
    <property type="evidence" value="ECO:0007669"/>
    <property type="project" value="UniProtKB-EC"/>
</dbReference>
<dbReference type="SUPFAM" id="SSF47323">
    <property type="entry name" value="Anticodon-binding domain of a subclass of class I aminoacyl-tRNA synthetases"/>
    <property type="match status" value="1"/>
</dbReference>
<feature type="domain" description="Methionyl/Valyl/Leucyl/Isoleucyl-tRNA synthetase anticodon-binding" evidence="18">
    <location>
        <begin position="793"/>
        <end position="938"/>
    </location>
</feature>
<evidence type="ECO:0000256" key="15">
    <source>
        <dbReference type="RuleBase" id="RU363035"/>
    </source>
</evidence>
<evidence type="ECO:0000256" key="9">
    <source>
        <dbReference type="ARBA" id="ARBA00022917"/>
    </source>
</evidence>
<feature type="region of interest" description="Disordered" evidence="16">
    <location>
        <begin position="1"/>
        <end position="75"/>
    </location>
</feature>
<evidence type="ECO:0000256" key="5">
    <source>
        <dbReference type="ARBA" id="ARBA00022490"/>
    </source>
</evidence>
<proteinExistence type="inferred from homology"/>
<evidence type="ECO:0000256" key="11">
    <source>
        <dbReference type="ARBA" id="ARBA00029936"/>
    </source>
</evidence>
<dbReference type="PANTHER" id="PTHR11946">
    <property type="entry name" value="VALYL-TRNA SYNTHETASES"/>
    <property type="match status" value="1"/>
</dbReference>
<evidence type="ECO:0000256" key="14">
    <source>
        <dbReference type="ARBA" id="ARBA00072234"/>
    </source>
</evidence>
<dbReference type="InterPro" id="IPR014729">
    <property type="entry name" value="Rossmann-like_a/b/a_fold"/>
</dbReference>
<gene>
    <name evidence="19" type="primary">VAS1</name>
    <name evidence="19" type="ORF">SeLEV6574_g03922</name>
</gene>
<name>A0A507D1I6_9FUNG</name>
<sequence length="1158" mass="130294">MADHPNGTLSSQNGASTHQARPVGGPVPLAKNAEKSDAKKKAKEEKVAAKQATAAKAAADKADKVEKKKPKKDAEPEVVFVNTTPKGAKKDMSQPMAASYHPRAVEAAWYDWWEKTGVFSPELSPQGDIKSEGAYVISIPPPNVTGSLHIGHALTNAIQDCLIRWNRMKGKTVLFVPGCDHAGIATQVVVEKLLIKERGVTRHDMGREAFVQEVWRWKEKYGSRIYNQLRRMGSSYDWSRVAFTLDPKLCAAVNEAFVTLHDKGLIYRANRLVNWCTKLQTAVSNLEVENKELEGRTMLSVPDHDPKRKYEFGVIISFAYPIENSDEKLVVATTRIETMLGDTAIAVNPTDERYKHLVGKHAIHPFNSRKLPIIADNYVEKDFGTGAVKITPAHDINDYQIGKRHNLDFINIFTDVGKVNQNGAPFTGLQRFDARVAVLDALKEKGLYIDTKPNKMVLPICGRSGNVIEPLLKPQWYVDCRGMAQKALEACQTGDLQVFPELSQKEFIRWMENIQDWCISRQLWWGHRIPTYFIEFKGQKNDESDGQFHVSGRTFEEAKVRAAKRFPNVPPCDMILHQDEDVLDTWFSAGLWPFAILGWPEKTRDFQLFYPNALLETGWDIIFFWVARMVMFGLELTGSVPFKHVFCHAMIRDAHGRKMSKSLGNVIDPIDVMDGTTLDALQKRLEEGNLDAKEVARAKEGQKADFPSGIPECGTDALRFTLCAYQSTGRDINMDVSRVEGYRKFCNKLWNVIKFALGKLGDDYKPPAAHMIHSWHTISSIAPGLTGHEALAERWILSRLNSAIKEINKHLEEYNFMAATSTLYNFWLYELCDVYVEWSKPVIDTGSAEAAASARSTLYTCLDMGLRLLHPFMPFVTEELWQRLPRRPHDETSTICRAAYPREMTEWHSPDSELEFSMVTDICGKLRALAAEYSILKDAFVYVQTTELLASKLERESQTIVALVKPAKELRVMSKSESIPAGCAVSVVNEDVAVLILVKGFVNFADEIGKIDKKVTKAQESMESARKKTKVPNYETKVRADIREAHEQRMKDIEAEIQTLQAAKANMLLYSHHPSTQIVSQIGQTTEATPLLERTWNPLPVDIQTTGVRTNKISTRSHPGAVSDLYSIVELLVKDVTIGGNDDHGEAEEVVATYCYRT</sequence>
<dbReference type="InterPro" id="IPR002300">
    <property type="entry name" value="aa-tRNA-synth_Ia"/>
</dbReference>
<dbReference type="InterPro" id="IPR037118">
    <property type="entry name" value="Val-tRNA_synth_C_sf"/>
</dbReference>
<evidence type="ECO:0000259" key="17">
    <source>
        <dbReference type="Pfam" id="PF00133"/>
    </source>
</evidence>
<dbReference type="NCBIfam" id="NF004349">
    <property type="entry name" value="PRK05729.1"/>
    <property type="match status" value="1"/>
</dbReference>
<comment type="subcellular location">
    <subcellularLocation>
        <location evidence="2">Cytoplasm</location>
    </subcellularLocation>
    <subcellularLocation>
        <location evidence="1">Mitochondrion</location>
    </subcellularLocation>
</comment>
<keyword evidence="8 15" id="KW-0067">ATP-binding</keyword>
<feature type="compositionally biased region" description="Basic and acidic residues" evidence="16">
    <location>
        <begin position="32"/>
        <end position="48"/>
    </location>
</feature>
<dbReference type="Pfam" id="PF08264">
    <property type="entry name" value="Anticodon_1"/>
    <property type="match status" value="1"/>
</dbReference>
<comment type="catalytic activity">
    <reaction evidence="13">
        <text>tRNA(Val) + L-valine + ATP = L-valyl-tRNA(Val) + AMP + diphosphate</text>
        <dbReference type="Rhea" id="RHEA:10704"/>
        <dbReference type="Rhea" id="RHEA-COMP:9672"/>
        <dbReference type="Rhea" id="RHEA-COMP:9708"/>
        <dbReference type="ChEBI" id="CHEBI:30616"/>
        <dbReference type="ChEBI" id="CHEBI:33019"/>
        <dbReference type="ChEBI" id="CHEBI:57762"/>
        <dbReference type="ChEBI" id="CHEBI:78442"/>
        <dbReference type="ChEBI" id="CHEBI:78537"/>
        <dbReference type="ChEBI" id="CHEBI:456215"/>
        <dbReference type="EC" id="6.1.1.9"/>
    </reaction>
</comment>
<organism evidence="19 20">
    <name type="scientific">Synchytrium endobioticum</name>
    <dbReference type="NCBI Taxonomy" id="286115"/>
    <lineage>
        <taxon>Eukaryota</taxon>
        <taxon>Fungi</taxon>
        <taxon>Fungi incertae sedis</taxon>
        <taxon>Chytridiomycota</taxon>
        <taxon>Chytridiomycota incertae sedis</taxon>
        <taxon>Chytridiomycetes</taxon>
        <taxon>Synchytriales</taxon>
        <taxon>Synchytriaceae</taxon>
        <taxon>Synchytrium</taxon>
    </lineage>
</organism>
<evidence type="ECO:0000256" key="16">
    <source>
        <dbReference type="SAM" id="MobiDB-lite"/>
    </source>
</evidence>
<dbReference type="Pfam" id="PF00133">
    <property type="entry name" value="tRNA-synt_1"/>
    <property type="match status" value="1"/>
</dbReference>
<dbReference type="InterPro" id="IPR009008">
    <property type="entry name" value="Val/Leu/Ile-tRNA-synth_edit"/>
</dbReference>
<evidence type="ECO:0000313" key="19">
    <source>
        <dbReference type="EMBL" id="TPX45323.1"/>
    </source>
</evidence>
<dbReference type="InterPro" id="IPR009080">
    <property type="entry name" value="tRNAsynth_Ia_anticodon-bd"/>
</dbReference>
<dbReference type="OrthoDB" id="629407at2759"/>
<evidence type="ECO:0000313" key="20">
    <source>
        <dbReference type="Proteomes" id="UP000320475"/>
    </source>
</evidence>
<evidence type="ECO:0000256" key="8">
    <source>
        <dbReference type="ARBA" id="ARBA00022840"/>
    </source>
</evidence>
<dbReference type="InterPro" id="IPR002303">
    <property type="entry name" value="Valyl-tRNA_ligase"/>
</dbReference>
<reference evidence="19 20" key="1">
    <citation type="journal article" date="2019" name="Sci. Rep.">
        <title>Comparative genomics of chytrid fungi reveal insights into the obligate biotrophic and pathogenic lifestyle of Synchytrium endobioticum.</title>
        <authorList>
            <person name="van de Vossenberg B.T.L.H."/>
            <person name="Warris S."/>
            <person name="Nguyen H.D.T."/>
            <person name="van Gent-Pelzer M.P.E."/>
            <person name="Joly D.L."/>
            <person name="van de Geest H.C."/>
            <person name="Bonants P.J.M."/>
            <person name="Smith D.S."/>
            <person name="Levesque C.A."/>
            <person name="van der Lee T.A.J."/>
        </authorList>
    </citation>
    <scope>NUCLEOTIDE SEQUENCE [LARGE SCALE GENOMIC DNA]</scope>
    <source>
        <strain evidence="19 20">LEV6574</strain>
    </source>
</reference>
<protein>
    <recommendedName>
        <fullName evidence="14">Probable valine--tRNA ligase, cytoplasmic</fullName>
        <ecNumber evidence="4">6.1.1.9</ecNumber>
    </recommendedName>
    <alternativeName>
        <fullName evidence="12">Valine--tRNA ligase, mitochondrial</fullName>
    </alternativeName>
    <alternativeName>
        <fullName evidence="11">Valyl-tRNA synthetase</fullName>
    </alternativeName>
</protein>
<dbReference type="Gene3D" id="1.10.287.380">
    <property type="entry name" value="Valyl-tRNA synthetase, C-terminal domain"/>
    <property type="match status" value="1"/>
</dbReference>
<evidence type="ECO:0000256" key="4">
    <source>
        <dbReference type="ARBA" id="ARBA00013169"/>
    </source>
</evidence>
<dbReference type="PANTHER" id="PTHR11946:SF109">
    <property type="entry name" value="VALINE--TRNA LIGASE"/>
    <property type="match status" value="1"/>
</dbReference>
<feature type="domain" description="Aminoacyl-tRNA synthetase class Ia" evidence="17">
    <location>
        <begin position="109"/>
        <end position="735"/>
    </location>
</feature>
<dbReference type="VEuPathDB" id="FungiDB:SeMB42_g04206"/>
<evidence type="ECO:0000256" key="1">
    <source>
        <dbReference type="ARBA" id="ARBA00004173"/>
    </source>
</evidence>
<evidence type="ECO:0000256" key="2">
    <source>
        <dbReference type="ARBA" id="ARBA00004496"/>
    </source>
</evidence>
<dbReference type="EC" id="6.1.1.9" evidence="4"/>
<comment type="caution">
    <text evidence="19">The sequence shown here is derived from an EMBL/GenBank/DDBJ whole genome shotgun (WGS) entry which is preliminary data.</text>
</comment>
<dbReference type="PROSITE" id="PS00178">
    <property type="entry name" value="AA_TRNA_LIGASE_I"/>
    <property type="match status" value="1"/>
</dbReference>
<dbReference type="InterPro" id="IPR033705">
    <property type="entry name" value="Anticodon_Ia_Val"/>
</dbReference>
<dbReference type="GO" id="GO:0005739">
    <property type="term" value="C:mitochondrion"/>
    <property type="evidence" value="ECO:0007669"/>
    <property type="project" value="UniProtKB-SubCell"/>
</dbReference>
<dbReference type="InterPro" id="IPR013155">
    <property type="entry name" value="M/V/L/I-tRNA-synth_anticd-bd"/>
</dbReference>
<dbReference type="GO" id="GO:0002161">
    <property type="term" value="F:aminoacyl-tRNA deacylase activity"/>
    <property type="evidence" value="ECO:0007669"/>
    <property type="project" value="InterPro"/>
</dbReference>
<dbReference type="FunFam" id="3.90.740.10:FF:000005">
    <property type="entry name" value="Valine--tRNA ligase, mitochondrial"/>
    <property type="match status" value="1"/>
</dbReference>
<dbReference type="SUPFAM" id="SSF52374">
    <property type="entry name" value="Nucleotidylyl transferase"/>
    <property type="match status" value="1"/>
</dbReference>
<keyword evidence="5" id="KW-0963">Cytoplasm</keyword>
<dbReference type="Gene3D" id="3.90.740.10">
    <property type="entry name" value="Valyl/Leucyl/Isoleucyl-tRNA synthetase, editing domain"/>
    <property type="match status" value="1"/>
</dbReference>
<evidence type="ECO:0000259" key="18">
    <source>
        <dbReference type="Pfam" id="PF08264"/>
    </source>
</evidence>
<evidence type="ECO:0000256" key="12">
    <source>
        <dbReference type="ARBA" id="ARBA00040837"/>
    </source>
</evidence>
<dbReference type="HAMAP" id="MF_02004">
    <property type="entry name" value="Val_tRNA_synth_type1"/>
    <property type="match status" value="1"/>
</dbReference>
<dbReference type="NCBIfam" id="TIGR00422">
    <property type="entry name" value="valS"/>
    <property type="match status" value="1"/>
</dbReference>
<dbReference type="GO" id="GO:0005524">
    <property type="term" value="F:ATP binding"/>
    <property type="evidence" value="ECO:0007669"/>
    <property type="project" value="UniProtKB-KW"/>
</dbReference>
<dbReference type="InterPro" id="IPR001412">
    <property type="entry name" value="aa-tRNA-synth_I_CS"/>
</dbReference>
<dbReference type="FunFam" id="1.10.730.10:FF:000009">
    <property type="entry name" value="Valine--tRNA ligase, mitochondrial"/>
    <property type="match status" value="1"/>
</dbReference>
<dbReference type="GO" id="GO:0005829">
    <property type="term" value="C:cytosol"/>
    <property type="evidence" value="ECO:0007669"/>
    <property type="project" value="TreeGrafter"/>
</dbReference>
<keyword evidence="7 15" id="KW-0547">Nucleotide-binding</keyword>
<dbReference type="FunFam" id="3.40.50.620:FF:000020">
    <property type="entry name" value="Valine--tRNA ligase, mitochondrial"/>
    <property type="match status" value="1"/>
</dbReference>
<keyword evidence="6 15" id="KW-0436">Ligase</keyword>
<evidence type="ECO:0000256" key="7">
    <source>
        <dbReference type="ARBA" id="ARBA00022741"/>
    </source>
</evidence>
<evidence type="ECO:0000256" key="6">
    <source>
        <dbReference type="ARBA" id="ARBA00022598"/>
    </source>
</evidence>
<dbReference type="Proteomes" id="UP000320475">
    <property type="component" value="Unassembled WGS sequence"/>
</dbReference>
<dbReference type="FunFam" id="3.40.50.620:FF:000078">
    <property type="entry name" value="Valine--tRNA ligase, mitochondrial"/>
    <property type="match status" value="1"/>
</dbReference>
<dbReference type="Gene3D" id="3.40.50.620">
    <property type="entry name" value="HUPs"/>
    <property type="match status" value="2"/>
</dbReference>
<accession>A0A507D1I6</accession>
<keyword evidence="9 15" id="KW-0648">Protein biosynthesis</keyword>
<evidence type="ECO:0000256" key="3">
    <source>
        <dbReference type="ARBA" id="ARBA00005594"/>
    </source>
</evidence>
<keyword evidence="10 15" id="KW-0030">Aminoacyl-tRNA synthetase</keyword>
<dbReference type="SUPFAM" id="SSF50677">
    <property type="entry name" value="ValRS/IleRS/LeuRS editing domain"/>
    <property type="match status" value="1"/>
</dbReference>
<evidence type="ECO:0000256" key="13">
    <source>
        <dbReference type="ARBA" id="ARBA00047552"/>
    </source>
</evidence>
<dbReference type="AlphaFoldDB" id="A0A507D1I6"/>
<dbReference type="Gene3D" id="1.10.730.10">
    <property type="entry name" value="Isoleucyl-tRNA Synthetase, Domain 1"/>
    <property type="match status" value="1"/>
</dbReference>
<dbReference type="EMBL" id="QEAM01000144">
    <property type="protein sequence ID" value="TPX45323.1"/>
    <property type="molecule type" value="Genomic_DNA"/>
</dbReference>
<evidence type="ECO:0000256" key="10">
    <source>
        <dbReference type="ARBA" id="ARBA00023146"/>
    </source>
</evidence>
<feature type="compositionally biased region" description="Polar residues" evidence="16">
    <location>
        <begin position="7"/>
        <end position="19"/>
    </location>
</feature>
<comment type="similarity">
    <text evidence="3 15">Belongs to the class-I aminoacyl-tRNA synthetase family.</text>
</comment>
<dbReference type="PRINTS" id="PR00986">
    <property type="entry name" value="TRNASYNTHVAL"/>
</dbReference>
<dbReference type="CDD" id="cd07962">
    <property type="entry name" value="Anticodon_Ia_Val"/>
    <property type="match status" value="1"/>
</dbReference>
<dbReference type="CDD" id="cd00817">
    <property type="entry name" value="ValRS_core"/>
    <property type="match status" value="1"/>
</dbReference>